<dbReference type="InterPro" id="IPR036116">
    <property type="entry name" value="FN3_sf"/>
</dbReference>
<evidence type="ECO:0000256" key="1">
    <source>
        <dbReference type="SAM" id="Phobius"/>
    </source>
</evidence>
<sequence length="305" mass="33531">MSSIILNAVIVFLTLGGATAVLSPPRNVRLTSMNMNLVLKWDSPEGVTGDLFYTAKCTTAVRKCHVGCVNISSLECDFSSLNNFHPALYGRYIATVRAQRGAEHSSWVESQQMVLESDTVIGSPNVLLISNGATIRISIQDPAFAVSDLRSVYGTASYNITYWKDGQNEKAKSISSILQNPIFLNDLDPWTKYCVQAQIIAERNTKPSKPSRTVCESTAGENTEAKAVWVPALVTFLVMAMVVTLVGIAVVYRRRISHFLCPKDKLPAHLLATPGSPLYWAMHNSDQLEELYNSVNVIAEDKSVE</sequence>
<keyword evidence="1" id="KW-1133">Transmembrane helix</keyword>
<feature type="transmembrane region" description="Helical" evidence="1">
    <location>
        <begin position="228"/>
        <end position="252"/>
    </location>
</feature>
<dbReference type="InterPro" id="IPR003961">
    <property type="entry name" value="FN3_dom"/>
</dbReference>
<dbReference type="GO" id="GO:0005886">
    <property type="term" value="C:plasma membrane"/>
    <property type="evidence" value="ECO:0007669"/>
    <property type="project" value="TreeGrafter"/>
</dbReference>
<keyword evidence="2" id="KW-0732">Signal</keyword>
<evidence type="ECO:0000259" key="3">
    <source>
        <dbReference type="Pfam" id="PF01108"/>
    </source>
</evidence>
<dbReference type="InterPro" id="IPR015373">
    <property type="entry name" value="Interferon/interleukin_rcp_dom"/>
</dbReference>
<dbReference type="OrthoDB" id="8724082at2759"/>
<protein>
    <submittedName>
        <fullName evidence="5">Interleukin-10 receptor subunit beta-like</fullName>
    </submittedName>
</protein>
<dbReference type="GeneTree" id="ENSGT00940000158231"/>
<dbReference type="Proteomes" id="UP000264820">
    <property type="component" value="Unplaced"/>
</dbReference>
<dbReference type="InterPro" id="IPR050650">
    <property type="entry name" value="Type-II_Cytokine-TF_Rcpt"/>
</dbReference>
<dbReference type="SUPFAM" id="SSF49265">
    <property type="entry name" value="Fibronectin type III"/>
    <property type="match status" value="2"/>
</dbReference>
<dbReference type="STRING" id="109280.ENSHCOP00000014666"/>
<evidence type="ECO:0000313" key="6">
    <source>
        <dbReference type="Proteomes" id="UP000264820"/>
    </source>
</evidence>
<keyword evidence="1" id="KW-0812">Transmembrane</keyword>
<dbReference type="Ensembl" id="ENSHCOT00000027776.1">
    <property type="protein sequence ID" value="ENSHCOP00000014666.1"/>
    <property type="gene ID" value="ENSHCOG00000018093.1"/>
</dbReference>
<keyword evidence="1" id="KW-0472">Membrane</keyword>
<name>A0A3Q2YAB5_HIPCM</name>
<organism evidence="5 6">
    <name type="scientific">Hippocampus comes</name>
    <name type="common">Tiger tail seahorse</name>
    <dbReference type="NCBI Taxonomy" id="109280"/>
    <lineage>
        <taxon>Eukaryota</taxon>
        <taxon>Metazoa</taxon>
        <taxon>Chordata</taxon>
        <taxon>Craniata</taxon>
        <taxon>Vertebrata</taxon>
        <taxon>Euteleostomi</taxon>
        <taxon>Actinopterygii</taxon>
        <taxon>Neopterygii</taxon>
        <taxon>Teleostei</taxon>
        <taxon>Neoteleostei</taxon>
        <taxon>Acanthomorphata</taxon>
        <taxon>Syngnathiaria</taxon>
        <taxon>Syngnathiformes</taxon>
        <taxon>Syngnathoidei</taxon>
        <taxon>Syngnathidae</taxon>
        <taxon>Hippocampus</taxon>
    </lineage>
</organism>
<dbReference type="GeneID" id="109519255"/>
<feature type="signal peptide" evidence="2">
    <location>
        <begin position="1"/>
        <end position="20"/>
    </location>
</feature>
<dbReference type="InterPro" id="IPR013783">
    <property type="entry name" value="Ig-like_fold"/>
</dbReference>
<dbReference type="PANTHER" id="PTHR20859">
    <property type="entry name" value="INTERFERON/INTERLEUKIN RECEPTOR"/>
    <property type="match status" value="1"/>
</dbReference>
<evidence type="ECO:0000313" key="5">
    <source>
        <dbReference type="Ensembl" id="ENSHCOP00000014666.1"/>
    </source>
</evidence>
<reference evidence="5" key="2">
    <citation type="submission" date="2025-09" db="UniProtKB">
        <authorList>
            <consortium name="Ensembl"/>
        </authorList>
    </citation>
    <scope>IDENTIFICATION</scope>
</reference>
<dbReference type="RefSeq" id="XP_019731226.1">
    <property type="nucleotide sequence ID" value="XM_019875667.1"/>
</dbReference>
<dbReference type="AlphaFoldDB" id="A0A3Q2YAB5"/>
<dbReference type="Gene3D" id="2.60.40.10">
    <property type="entry name" value="Immunoglobulins"/>
    <property type="match status" value="1"/>
</dbReference>
<evidence type="ECO:0000259" key="4">
    <source>
        <dbReference type="Pfam" id="PF09294"/>
    </source>
</evidence>
<dbReference type="Pfam" id="PF09294">
    <property type="entry name" value="Interfer-bind"/>
    <property type="match status" value="1"/>
</dbReference>
<feature type="domain" description="Fibronectin type-III" evidence="3">
    <location>
        <begin position="5"/>
        <end position="107"/>
    </location>
</feature>
<proteinExistence type="predicted"/>
<reference evidence="5" key="1">
    <citation type="submission" date="2025-08" db="UniProtKB">
        <authorList>
            <consortium name="Ensembl"/>
        </authorList>
    </citation>
    <scope>IDENTIFICATION</scope>
</reference>
<feature type="domain" description="Interferon/interleukin receptor" evidence="4">
    <location>
        <begin position="119"/>
        <end position="218"/>
    </location>
</feature>
<keyword evidence="6" id="KW-1185">Reference proteome</keyword>
<dbReference type="OMA" id="QWDSPAF"/>
<dbReference type="GO" id="GO:0004896">
    <property type="term" value="F:cytokine receptor activity"/>
    <property type="evidence" value="ECO:0007669"/>
    <property type="project" value="TreeGrafter"/>
</dbReference>
<dbReference type="Pfam" id="PF01108">
    <property type="entry name" value="Tissue_fac"/>
    <property type="match status" value="1"/>
</dbReference>
<accession>A0A3Q2YAB5</accession>
<evidence type="ECO:0000256" key="2">
    <source>
        <dbReference type="SAM" id="SignalP"/>
    </source>
</evidence>
<dbReference type="CDD" id="cd00063">
    <property type="entry name" value="FN3"/>
    <property type="match status" value="1"/>
</dbReference>
<feature type="chain" id="PRO_5018703600" evidence="2">
    <location>
        <begin position="21"/>
        <end position="305"/>
    </location>
</feature>
<dbReference type="PANTHER" id="PTHR20859:SF46">
    <property type="entry name" value="INTERFERON GAMMA RECEPTOR 2"/>
    <property type="match status" value="1"/>
</dbReference>